<dbReference type="RefSeq" id="WP_369790814.1">
    <property type="nucleotide sequence ID" value="NZ_CP165628.1"/>
</dbReference>
<reference evidence="2" key="1">
    <citation type="submission" date="2024-07" db="EMBL/GenBank/DDBJ databases">
        <authorList>
            <person name="Biller S.J."/>
        </authorList>
    </citation>
    <scope>NUCLEOTIDE SEQUENCE</scope>
    <source>
        <strain evidence="2">WC2420</strain>
    </source>
</reference>
<dbReference type="InterPro" id="IPR027843">
    <property type="entry name" value="DUF4440"/>
</dbReference>
<organism evidence="2">
    <name type="scientific">Rouxiella sp. WC2420</name>
    <dbReference type="NCBI Taxonomy" id="3234145"/>
    <lineage>
        <taxon>Bacteria</taxon>
        <taxon>Pseudomonadati</taxon>
        <taxon>Pseudomonadota</taxon>
        <taxon>Gammaproteobacteria</taxon>
        <taxon>Enterobacterales</taxon>
        <taxon>Yersiniaceae</taxon>
        <taxon>Rouxiella</taxon>
    </lineage>
</organism>
<dbReference type="Gene3D" id="3.10.450.50">
    <property type="match status" value="1"/>
</dbReference>
<protein>
    <submittedName>
        <fullName evidence="2">DUF4440 domain-containing protein</fullName>
    </submittedName>
</protein>
<dbReference type="AlphaFoldDB" id="A0AB39VZ78"/>
<feature type="domain" description="DUF4440" evidence="1">
    <location>
        <begin position="10"/>
        <end position="116"/>
    </location>
</feature>
<dbReference type="InterPro" id="IPR032710">
    <property type="entry name" value="NTF2-like_dom_sf"/>
</dbReference>
<dbReference type="EMBL" id="CP165628">
    <property type="protein sequence ID" value="XDU74706.1"/>
    <property type="molecule type" value="Genomic_DNA"/>
</dbReference>
<proteinExistence type="predicted"/>
<gene>
    <name evidence="2" type="ORF">AB3G37_11750</name>
</gene>
<dbReference type="Pfam" id="PF14534">
    <property type="entry name" value="DUF4440"/>
    <property type="match status" value="1"/>
</dbReference>
<sequence>MNRQKLADKIIELEKKLHLREVQRNAKLLNGLLHPEFIEIGRSGIRYDRHTVIKSLEQQTEQPEIYSTDFKLSLIEENVALLTYKSFYLDEAGSKIRQTLRTSIWQQSSEDEKWQMRFHQGTPAASSE</sequence>
<name>A0AB39VZ78_9GAMM</name>
<evidence type="ECO:0000259" key="1">
    <source>
        <dbReference type="Pfam" id="PF14534"/>
    </source>
</evidence>
<evidence type="ECO:0000313" key="2">
    <source>
        <dbReference type="EMBL" id="XDU74706.1"/>
    </source>
</evidence>
<dbReference type="SUPFAM" id="SSF54427">
    <property type="entry name" value="NTF2-like"/>
    <property type="match status" value="1"/>
</dbReference>
<accession>A0AB39VZ78</accession>